<dbReference type="FunFam" id="3.30.160.60:FF:002343">
    <property type="entry name" value="Zinc finger protein 33A"/>
    <property type="match status" value="1"/>
</dbReference>
<dbReference type="STRING" id="158441.A0A226F049"/>
<dbReference type="OrthoDB" id="6077919at2759"/>
<dbReference type="SMART" id="SM00355">
    <property type="entry name" value="ZnF_C2H2"/>
    <property type="match status" value="6"/>
</dbReference>
<feature type="domain" description="C2H2-type" evidence="6">
    <location>
        <begin position="292"/>
        <end position="319"/>
    </location>
</feature>
<keyword evidence="3" id="KW-0862">Zinc</keyword>
<keyword evidence="8" id="KW-1185">Reference proteome</keyword>
<reference evidence="7 8" key="1">
    <citation type="submission" date="2015-12" db="EMBL/GenBank/DDBJ databases">
        <title>The genome of Folsomia candida.</title>
        <authorList>
            <person name="Faddeeva A."/>
            <person name="Derks M.F."/>
            <person name="Anvar Y."/>
            <person name="Smit S."/>
            <person name="Van Straalen N."/>
            <person name="Roelofs D."/>
        </authorList>
    </citation>
    <scope>NUCLEOTIDE SEQUENCE [LARGE SCALE GENOMIC DNA]</scope>
    <source>
        <strain evidence="7 8">VU population</strain>
        <tissue evidence="7">Whole body</tissue>
    </source>
</reference>
<dbReference type="Pfam" id="PF00096">
    <property type="entry name" value="zf-C2H2"/>
    <property type="match status" value="2"/>
</dbReference>
<evidence type="ECO:0000256" key="3">
    <source>
        <dbReference type="ARBA" id="ARBA00022833"/>
    </source>
</evidence>
<accession>A0A226F049</accession>
<sequence>MSKADRRLSLYRNGRRVMTDATTTSAVTTDPEIVSNQRKAEPLEDFELYLSSDDDRDADRVEEEKMIKVDSLMEIKRWVKVQKKYFTPNTTAPISEVGLRPSCRVVRYLDKLVVAVDDVIDVLDERRRRGFPKYEQRRAKRRKLRKATAVKVPKLIGGVHAKEKSRNSEHNAPSIPSPTVPASQGSLSDQSPTQSKSSLNRRPVFKSDDRRTTRSSTSSGSKGSKIHRCHTCRKTFVSKLKLTEHCFIHLNEEEKAVAKEGWRHGCYFCYKRFKRPSDLAYHLVIHVKEKGYRCDQCGKEFTENSKLTMHKRQHSANPQPFTCEECGKAFPQTENLFTHKKVVHRKLKDIDCPKCPMKFILKSNMVDHLNAIHLKIRPRCPHCAQSFAWKTSLWKHMKKFHPWNPVLLPNDNPTII</sequence>
<dbReference type="EMBL" id="LNIX01000001">
    <property type="protein sequence ID" value="OXA62511.1"/>
    <property type="molecule type" value="Genomic_DNA"/>
</dbReference>
<feature type="compositionally biased region" description="Polar residues" evidence="5">
    <location>
        <begin position="180"/>
        <end position="200"/>
    </location>
</feature>
<comment type="caution">
    <text evidence="7">The sequence shown here is derived from an EMBL/GenBank/DDBJ whole genome shotgun (WGS) entry which is preliminary data.</text>
</comment>
<keyword evidence="2 4" id="KW-0863">Zinc-finger</keyword>
<dbReference type="PROSITE" id="PS50157">
    <property type="entry name" value="ZINC_FINGER_C2H2_2"/>
    <property type="match status" value="6"/>
</dbReference>
<dbReference type="PANTHER" id="PTHR23235:SF120">
    <property type="entry name" value="KRUPPEL-LIKE FACTOR 15"/>
    <property type="match status" value="1"/>
</dbReference>
<dbReference type="OMA" id="ECETHSK"/>
<dbReference type="GO" id="GO:0008270">
    <property type="term" value="F:zinc ion binding"/>
    <property type="evidence" value="ECO:0007669"/>
    <property type="project" value="UniProtKB-KW"/>
</dbReference>
<gene>
    <name evidence="7" type="ORF">Fcan01_03811</name>
</gene>
<protein>
    <submittedName>
        <fullName evidence="7">Zinc finger protein GLI4</fullName>
    </submittedName>
</protein>
<dbReference type="Proteomes" id="UP000198287">
    <property type="component" value="Unassembled WGS sequence"/>
</dbReference>
<feature type="domain" description="C2H2-type" evidence="6">
    <location>
        <begin position="321"/>
        <end position="349"/>
    </location>
</feature>
<evidence type="ECO:0000256" key="4">
    <source>
        <dbReference type="PROSITE-ProRule" id="PRU00042"/>
    </source>
</evidence>
<feature type="domain" description="C2H2-type" evidence="6">
    <location>
        <begin position="378"/>
        <end position="401"/>
    </location>
</feature>
<organism evidence="7 8">
    <name type="scientific">Folsomia candida</name>
    <name type="common">Springtail</name>
    <dbReference type="NCBI Taxonomy" id="158441"/>
    <lineage>
        <taxon>Eukaryota</taxon>
        <taxon>Metazoa</taxon>
        <taxon>Ecdysozoa</taxon>
        <taxon>Arthropoda</taxon>
        <taxon>Hexapoda</taxon>
        <taxon>Collembola</taxon>
        <taxon>Entomobryomorpha</taxon>
        <taxon>Isotomoidea</taxon>
        <taxon>Isotomidae</taxon>
        <taxon>Proisotominae</taxon>
        <taxon>Folsomia</taxon>
    </lineage>
</organism>
<keyword evidence="1" id="KW-0479">Metal-binding</keyword>
<proteinExistence type="predicted"/>
<feature type="compositionally biased region" description="Basic and acidic residues" evidence="5">
    <location>
        <begin position="160"/>
        <end position="169"/>
    </location>
</feature>
<dbReference type="Gene3D" id="3.30.160.60">
    <property type="entry name" value="Classic Zinc Finger"/>
    <property type="match status" value="4"/>
</dbReference>
<dbReference type="FunFam" id="3.30.160.60:FF:000446">
    <property type="entry name" value="Zinc finger protein"/>
    <property type="match status" value="1"/>
</dbReference>
<feature type="domain" description="C2H2-type" evidence="6">
    <location>
        <begin position="264"/>
        <end position="291"/>
    </location>
</feature>
<evidence type="ECO:0000256" key="2">
    <source>
        <dbReference type="ARBA" id="ARBA00022771"/>
    </source>
</evidence>
<dbReference type="SUPFAM" id="SSF57667">
    <property type="entry name" value="beta-beta-alpha zinc fingers"/>
    <property type="match status" value="3"/>
</dbReference>
<feature type="domain" description="C2H2-type" evidence="6">
    <location>
        <begin position="227"/>
        <end position="254"/>
    </location>
</feature>
<evidence type="ECO:0000256" key="1">
    <source>
        <dbReference type="ARBA" id="ARBA00022723"/>
    </source>
</evidence>
<dbReference type="GO" id="GO:0000981">
    <property type="term" value="F:DNA-binding transcription factor activity, RNA polymerase II-specific"/>
    <property type="evidence" value="ECO:0007669"/>
    <property type="project" value="TreeGrafter"/>
</dbReference>
<dbReference type="PROSITE" id="PS00028">
    <property type="entry name" value="ZINC_FINGER_C2H2_1"/>
    <property type="match status" value="6"/>
</dbReference>
<dbReference type="AlphaFoldDB" id="A0A226F049"/>
<evidence type="ECO:0000259" key="6">
    <source>
        <dbReference type="PROSITE" id="PS50157"/>
    </source>
</evidence>
<dbReference type="GO" id="GO:0000978">
    <property type="term" value="F:RNA polymerase II cis-regulatory region sequence-specific DNA binding"/>
    <property type="evidence" value="ECO:0007669"/>
    <property type="project" value="TreeGrafter"/>
</dbReference>
<evidence type="ECO:0000313" key="7">
    <source>
        <dbReference type="EMBL" id="OXA62511.1"/>
    </source>
</evidence>
<feature type="compositionally biased region" description="Low complexity" evidence="5">
    <location>
        <begin position="214"/>
        <end position="223"/>
    </location>
</feature>
<dbReference type="PANTHER" id="PTHR23235">
    <property type="entry name" value="KRUEPPEL-LIKE TRANSCRIPTION FACTOR"/>
    <property type="match status" value="1"/>
</dbReference>
<feature type="domain" description="C2H2-type" evidence="6">
    <location>
        <begin position="350"/>
        <end position="378"/>
    </location>
</feature>
<dbReference type="GO" id="GO:0005634">
    <property type="term" value="C:nucleus"/>
    <property type="evidence" value="ECO:0007669"/>
    <property type="project" value="UniProtKB-ARBA"/>
</dbReference>
<dbReference type="InterPro" id="IPR036236">
    <property type="entry name" value="Znf_C2H2_sf"/>
</dbReference>
<feature type="region of interest" description="Disordered" evidence="5">
    <location>
        <begin position="155"/>
        <end position="226"/>
    </location>
</feature>
<evidence type="ECO:0000256" key="5">
    <source>
        <dbReference type="SAM" id="MobiDB-lite"/>
    </source>
</evidence>
<dbReference type="InterPro" id="IPR013087">
    <property type="entry name" value="Znf_C2H2_type"/>
</dbReference>
<evidence type="ECO:0000313" key="8">
    <source>
        <dbReference type="Proteomes" id="UP000198287"/>
    </source>
</evidence>
<name>A0A226F049_FOLCA</name>